<dbReference type="PANTHER" id="PTHR30250:SF26">
    <property type="entry name" value="PSMA PROTEIN"/>
    <property type="match status" value="1"/>
</dbReference>
<evidence type="ECO:0000256" key="6">
    <source>
        <dbReference type="SAM" id="Phobius"/>
    </source>
</evidence>
<dbReference type="GO" id="GO:0005886">
    <property type="term" value="C:plasma membrane"/>
    <property type="evidence" value="ECO:0007669"/>
    <property type="project" value="UniProtKB-SubCell"/>
</dbReference>
<comment type="subcellular location">
    <subcellularLocation>
        <location evidence="1">Cell membrane</location>
        <topology evidence="1">Multi-pass membrane protein</topology>
    </subcellularLocation>
</comment>
<feature type="transmembrane region" description="Helical" evidence="6">
    <location>
        <begin position="369"/>
        <end position="392"/>
    </location>
</feature>
<dbReference type="STRING" id="1631249.BQ8794_50248"/>
<dbReference type="EMBL" id="FTPD01000045">
    <property type="protein sequence ID" value="SIT58146.1"/>
    <property type="molecule type" value="Genomic_DNA"/>
</dbReference>
<gene>
    <name evidence="7" type="ORF">BQ8794_50248</name>
</gene>
<evidence type="ECO:0000256" key="5">
    <source>
        <dbReference type="ARBA" id="ARBA00023136"/>
    </source>
</evidence>
<feature type="transmembrane region" description="Helical" evidence="6">
    <location>
        <begin position="489"/>
        <end position="512"/>
    </location>
</feature>
<feature type="transmembrane region" description="Helical" evidence="6">
    <location>
        <begin position="404"/>
        <end position="421"/>
    </location>
</feature>
<dbReference type="PANTHER" id="PTHR30250">
    <property type="entry name" value="PST FAMILY PREDICTED COLANIC ACID TRANSPORTER"/>
    <property type="match status" value="1"/>
</dbReference>
<keyword evidence="5 6" id="KW-0472">Membrane</keyword>
<keyword evidence="2" id="KW-1003">Cell membrane</keyword>
<dbReference type="InterPro" id="IPR050833">
    <property type="entry name" value="Poly_Biosynth_Transport"/>
</dbReference>
<keyword evidence="8" id="KW-1185">Reference proteome</keyword>
<evidence type="ECO:0000256" key="2">
    <source>
        <dbReference type="ARBA" id="ARBA00022475"/>
    </source>
</evidence>
<feature type="transmembrane region" description="Helical" evidence="6">
    <location>
        <begin position="39"/>
        <end position="61"/>
    </location>
</feature>
<evidence type="ECO:0000256" key="1">
    <source>
        <dbReference type="ARBA" id="ARBA00004651"/>
    </source>
</evidence>
<reference evidence="8" key="1">
    <citation type="submission" date="2017-01" db="EMBL/GenBank/DDBJ databases">
        <authorList>
            <person name="Brunel B."/>
        </authorList>
    </citation>
    <scope>NUCLEOTIDE SEQUENCE [LARGE SCALE GENOMIC DNA]</scope>
</reference>
<proteinExistence type="predicted"/>
<accession>A0A1R3VE52</accession>
<feature type="transmembrane region" description="Helical" evidence="6">
    <location>
        <begin position="192"/>
        <end position="223"/>
    </location>
</feature>
<dbReference type="Proteomes" id="UP000188388">
    <property type="component" value="Unassembled WGS sequence"/>
</dbReference>
<keyword evidence="3 6" id="KW-0812">Transmembrane</keyword>
<feature type="transmembrane region" description="Helical" evidence="6">
    <location>
        <begin position="147"/>
        <end position="171"/>
    </location>
</feature>
<organism evidence="7 8">
    <name type="scientific">Mesorhizobium prunaredense</name>
    <dbReference type="NCBI Taxonomy" id="1631249"/>
    <lineage>
        <taxon>Bacteria</taxon>
        <taxon>Pseudomonadati</taxon>
        <taxon>Pseudomonadota</taxon>
        <taxon>Alphaproteobacteria</taxon>
        <taxon>Hyphomicrobiales</taxon>
        <taxon>Phyllobacteriaceae</taxon>
        <taxon>Mesorhizobium</taxon>
    </lineage>
</organism>
<evidence type="ECO:0008006" key="9">
    <source>
        <dbReference type="Google" id="ProtNLM"/>
    </source>
</evidence>
<sequence length="533" mass="57262">MIAHRFSLRCQHVHRFSNVTQTRTMSQLNRVMGEQALQVLAIAVSMFDRLVLTAILYRVWGAENFEAWTIAASIAGMSTLLELGFSLYMANKLVRDVETGQDRAADRTIAIANVTSLISGILMALGAATLLLFWTLPEETKVLRSEITWGAILLGLQSGLRVTSAPSGAVYRAYRQYSRYISLMMCGDLMRVLVTAIVVMAGGGIVLAALSATMTALLIHVVAVRVDAYRRFGSRSIVFAIPTGSEFRQSLAVSAAIGAQTVPLNTLAYLPVLVLNSRVATAGVISAFVLQRTLSGLPRSLLQSLGTIVGQECARSIAANDIPAAINTLRLACNAFSVMSGLAVGILLAGGRELMIAWTNDASIFNFKYMLVAAAPMLLASASVVMHNVLACTNKAYLPAAGRMLQLALTLMIVGIAPTRSPTLDMFLALSLAELIGYVPIAYYAGARLLPDAGFMFHLRQVLLTIMSAVIGAVITLASIRVIEPQSTLAIFTAFVLVAIGCAASFWGLALTPAIRREANRKWINPMLRAFKS</sequence>
<protein>
    <recommendedName>
        <fullName evidence="9">Polysaccharide biosynthesis protein</fullName>
    </recommendedName>
</protein>
<keyword evidence="4 6" id="KW-1133">Transmembrane helix</keyword>
<name>A0A1R3VE52_9HYPH</name>
<feature type="transmembrane region" description="Helical" evidence="6">
    <location>
        <begin position="462"/>
        <end position="483"/>
    </location>
</feature>
<feature type="transmembrane region" description="Helical" evidence="6">
    <location>
        <begin position="67"/>
        <end position="88"/>
    </location>
</feature>
<dbReference type="AlphaFoldDB" id="A0A1R3VE52"/>
<feature type="transmembrane region" description="Helical" evidence="6">
    <location>
        <begin position="331"/>
        <end position="349"/>
    </location>
</feature>
<evidence type="ECO:0000256" key="4">
    <source>
        <dbReference type="ARBA" id="ARBA00022989"/>
    </source>
</evidence>
<evidence type="ECO:0000256" key="3">
    <source>
        <dbReference type="ARBA" id="ARBA00022692"/>
    </source>
</evidence>
<feature type="transmembrane region" description="Helical" evidence="6">
    <location>
        <begin position="268"/>
        <end position="290"/>
    </location>
</feature>
<feature type="transmembrane region" description="Helical" evidence="6">
    <location>
        <begin position="109"/>
        <end position="135"/>
    </location>
</feature>
<evidence type="ECO:0000313" key="8">
    <source>
        <dbReference type="Proteomes" id="UP000188388"/>
    </source>
</evidence>
<feature type="transmembrane region" description="Helical" evidence="6">
    <location>
        <begin position="427"/>
        <end position="450"/>
    </location>
</feature>
<evidence type="ECO:0000313" key="7">
    <source>
        <dbReference type="EMBL" id="SIT58146.1"/>
    </source>
</evidence>